<organism evidence="1 2">
    <name type="scientific">Curtobacterium citreum</name>
    <dbReference type="NCBI Taxonomy" id="2036"/>
    <lineage>
        <taxon>Bacteria</taxon>
        <taxon>Bacillati</taxon>
        <taxon>Actinomycetota</taxon>
        <taxon>Actinomycetes</taxon>
        <taxon>Micrococcales</taxon>
        <taxon>Microbacteriaceae</taxon>
        <taxon>Curtobacterium</taxon>
    </lineage>
</organism>
<sequence length="99" mass="11287">MAVRRRDRWRLVDAYSLPEAARGGPEVDLAQPDPVLAWIQFPDRILELEGRVIAYTDRAVLVEWGFGQGADCAWVWRDAVRRRNDKKRPAPSKEGRGAS</sequence>
<gene>
    <name evidence="1" type="ORF">NYQ28_01975</name>
</gene>
<name>A0ABT2HDP9_9MICO</name>
<dbReference type="GeneID" id="95324247"/>
<reference evidence="1 2" key="1">
    <citation type="submission" date="2022-08" db="EMBL/GenBank/DDBJ databases">
        <title>Taxonomy of Curtobacterium flaccumfaciens.</title>
        <authorList>
            <person name="Osdaghi E."/>
            <person name="Taghavi S.M."/>
            <person name="Hamidizade M."/>
            <person name="Abachi H."/>
            <person name="Fazliarab A."/>
            <person name="Baeyen S."/>
            <person name="Portier P."/>
            <person name="Van Vaerenbergh J."/>
            <person name="Jacques M.-A."/>
        </authorList>
    </citation>
    <scope>NUCLEOTIDE SEQUENCE [LARGE SCALE GENOMIC DNA]</scope>
    <source>
        <strain evidence="1 2">LMG8786T</strain>
    </source>
</reference>
<protein>
    <submittedName>
        <fullName evidence="1">Uncharacterized protein</fullName>
    </submittedName>
</protein>
<evidence type="ECO:0000313" key="1">
    <source>
        <dbReference type="EMBL" id="MCS6521330.1"/>
    </source>
</evidence>
<dbReference type="EMBL" id="JANVAD010000001">
    <property type="protein sequence ID" value="MCS6521330.1"/>
    <property type="molecule type" value="Genomic_DNA"/>
</dbReference>
<comment type="caution">
    <text evidence="1">The sequence shown here is derived from an EMBL/GenBank/DDBJ whole genome shotgun (WGS) entry which is preliminary data.</text>
</comment>
<proteinExistence type="predicted"/>
<keyword evidence="2" id="KW-1185">Reference proteome</keyword>
<dbReference type="Proteomes" id="UP001652264">
    <property type="component" value="Unassembled WGS sequence"/>
</dbReference>
<evidence type="ECO:0000313" key="2">
    <source>
        <dbReference type="Proteomes" id="UP001652264"/>
    </source>
</evidence>
<accession>A0ABT2HDP9</accession>
<dbReference type="RefSeq" id="WP_141861705.1">
    <property type="nucleotide sequence ID" value="NZ_BMNV01000004.1"/>
</dbReference>